<keyword evidence="2" id="KW-1185">Reference proteome</keyword>
<evidence type="ECO:0000313" key="2">
    <source>
        <dbReference type="Proteomes" id="UP000681290"/>
    </source>
</evidence>
<dbReference type="EMBL" id="BOSM01000001">
    <property type="protein sequence ID" value="GIP57274.1"/>
    <property type="molecule type" value="Genomic_DNA"/>
</dbReference>
<evidence type="ECO:0000313" key="1">
    <source>
        <dbReference type="EMBL" id="GIP57274.1"/>
    </source>
</evidence>
<proteinExistence type="predicted"/>
<gene>
    <name evidence="1" type="ORF">J15TS10_10880</name>
</gene>
<comment type="caution">
    <text evidence="1">The sequence shown here is derived from an EMBL/GenBank/DDBJ whole genome shotgun (WGS) entry which is preliminary data.</text>
</comment>
<protein>
    <submittedName>
        <fullName evidence="1">Uncharacterized protein</fullName>
    </submittedName>
</protein>
<reference evidence="1 2" key="1">
    <citation type="submission" date="2021-03" db="EMBL/GenBank/DDBJ databases">
        <title>Antimicrobial resistance genes in bacteria isolated from Japanese honey, and their potential for conferring macrolide and lincosamide resistance in the American foulbrood pathogen Paenibacillus larvae.</title>
        <authorList>
            <person name="Okamoto M."/>
            <person name="Kumagai M."/>
            <person name="Kanamori H."/>
            <person name="Takamatsu D."/>
        </authorList>
    </citation>
    <scope>NUCLEOTIDE SEQUENCE [LARGE SCALE GENOMIC DNA]</scope>
    <source>
        <strain evidence="1 2">J15TS10</strain>
    </source>
</reference>
<sequence>MAGMLLKLVVFIVIFTAAIIKKPTVIKQANLTPVFFMKGAHHLVAEPIGQYNLLPTFPYVR</sequence>
<accession>A0ABQ4MMR3</accession>
<dbReference type="Proteomes" id="UP000681290">
    <property type="component" value="Unassembled WGS sequence"/>
</dbReference>
<name>A0ABQ4MMR3_9BACL</name>
<organism evidence="1 2">
    <name type="scientific">Paenibacillus woosongensis</name>
    <dbReference type="NCBI Taxonomy" id="307580"/>
    <lineage>
        <taxon>Bacteria</taxon>
        <taxon>Bacillati</taxon>
        <taxon>Bacillota</taxon>
        <taxon>Bacilli</taxon>
        <taxon>Bacillales</taxon>
        <taxon>Paenibacillaceae</taxon>
        <taxon>Paenibacillus</taxon>
    </lineage>
</organism>